<keyword evidence="1" id="KW-1133">Transmembrane helix</keyword>
<dbReference type="Proteomes" id="UP000320648">
    <property type="component" value="Unassembled WGS sequence"/>
</dbReference>
<keyword evidence="1" id="KW-0812">Transmembrane</keyword>
<dbReference type="GO" id="GO:0015501">
    <property type="term" value="F:glutamate:sodium symporter activity"/>
    <property type="evidence" value="ECO:0007669"/>
    <property type="project" value="InterPro"/>
</dbReference>
<dbReference type="Pfam" id="PF03616">
    <property type="entry name" value="Glt_symporter"/>
    <property type="match status" value="1"/>
</dbReference>
<dbReference type="AlphaFoldDB" id="A0A558IRV2"/>
<gene>
    <name evidence="2" type="ORF">FQN05_06555</name>
</gene>
<dbReference type="GO" id="GO:0016020">
    <property type="term" value="C:membrane"/>
    <property type="evidence" value="ECO:0007669"/>
    <property type="project" value="InterPro"/>
</dbReference>
<name>A0A558IRV2_9CORY</name>
<reference evidence="2 3" key="1">
    <citation type="submission" date="2019-07" db="EMBL/GenBank/DDBJ databases">
        <title>Draft genome of C. aurimucosum strain 15-4290.</title>
        <authorList>
            <person name="Pacheco L.G.C."/>
            <person name="Aguiar E.R.G.R."/>
            <person name="Navas J."/>
            <person name="Santos C.S."/>
            <person name="Rocha D.J.P.G."/>
        </authorList>
    </citation>
    <scope>NUCLEOTIDE SEQUENCE [LARGE SCALE GENOMIC DNA]</scope>
    <source>
        <strain evidence="2 3">15-4290</strain>
    </source>
</reference>
<keyword evidence="1" id="KW-0472">Membrane</keyword>
<sequence length="164" mass="17918">MVVLLVFGMWARWKVYFFERFAIPAPVIGGFAFVLVNLALRQSGLLELTFDTTLQSFFMVIFFTSVGYDASWGAQGRWSEGDDLSRAWHRAVLLQGSRARAVRPARGAGKGLAPAVGTLFDRNDQLVTFCFIRRVVRALRCGLDGAASCVPGLPGAVGYGFAGF</sequence>
<comment type="caution">
    <text evidence="2">The sequence shown here is derived from an EMBL/GenBank/DDBJ whole genome shotgun (WGS) entry which is preliminary data.</text>
</comment>
<dbReference type="GO" id="GO:0015813">
    <property type="term" value="P:L-glutamate transmembrane transport"/>
    <property type="evidence" value="ECO:0007669"/>
    <property type="project" value="InterPro"/>
</dbReference>
<dbReference type="PANTHER" id="PTHR36178:SF1">
    <property type="entry name" value="SODIUM_GLUTAMATE SYMPORTER"/>
    <property type="match status" value="1"/>
</dbReference>
<dbReference type="InterPro" id="IPR004445">
    <property type="entry name" value="GltS"/>
</dbReference>
<accession>A0A558IRV2</accession>
<feature type="transmembrane region" description="Helical" evidence="1">
    <location>
        <begin position="21"/>
        <end position="40"/>
    </location>
</feature>
<organism evidence="2 3">
    <name type="scientific">Corynebacterium aurimucosum</name>
    <dbReference type="NCBI Taxonomy" id="169292"/>
    <lineage>
        <taxon>Bacteria</taxon>
        <taxon>Bacillati</taxon>
        <taxon>Actinomycetota</taxon>
        <taxon>Actinomycetes</taxon>
        <taxon>Mycobacteriales</taxon>
        <taxon>Corynebacteriaceae</taxon>
        <taxon>Corynebacterium</taxon>
    </lineage>
</organism>
<dbReference type="PANTHER" id="PTHR36178">
    <property type="entry name" value="SLR0625 PROTEIN"/>
    <property type="match status" value="1"/>
</dbReference>
<evidence type="ECO:0000256" key="1">
    <source>
        <dbReference type="SAM" id="Phobius"/>
    </source>
</evidence>
<evidence type="ECO:0000313" key="3">
    <source>
        <dbReference type="Proteomes" id="UP000320648"/>
    </source>
</evidence>
<proteinExistence type="predicted"/>
<evidence type="ECO:0000313" key="2">
    <source>
        <dbReference type="EMBL" id="TVU84111.1"/>
    </source>
</evidence>
<protein>
    <submittedName>
        <fullName evidence="2">Uncharacterized protein</fullName>
    </submittedName>
</protein>
<dbReference type="EMBL" id="VMTX01000007">
    <property type="protein sequence ID" value="TVU84111.1"/>
    <property type="molecule type" value="Genomic_DNA"/>
</dbReference>